<dbReference type="Gene3D" id="3.10.520.10">
    <property type="entry name" value="ApbE-like domains"/>
    <property type="match status" value="1"/>
</dbReference>
<evidence type="ECO:0000256" key="11">
    <source>
        <dbReference type="PIRSR" id="PIRSR006268-2"/>
    </source>
</evidence>
<dbReference type="AlphaFoldDB" id="A0A5D4HBT7"/>
<proteinExistence type="inferred from homology"/>
<feature type="binding site" evidence="11">
    <location>
        <position position="169"/>
    </location>
    <ligand>
        <name>Mg(2+)</name>
        <dbReference type="ChEBI" id="CHEBI:18420"/>
    </ligand>
</feature>
<dbReference type="PANTHER" id="PTHR30040:SF2">
    <property type="entry name" value="FAD:PROTEIN FMN TRANSFERASE"/>
    <property type="match status" value="1"/>
</dbReference>
<dbReference type="InterPro" id="IPR003374">
    <property type="entry name" value="ApbE-like_sf"/>
</dbReference>
<keyword evidence="3 10" id="KW-0285">Flavoprotein</keyword>
<accession>A0A5D4HBT7</accession>
<keyword evidence="6 10" id="KW-0274">FAD</keyword>
<organism evidence="12 13">
    <name type="scientific">Sphingobacterium phlebotomi</name>
    <dbReference type="NCBI Taxonomy" id="2605433"/>
    <lineage>
        <taxon>Bacteria</taxon>
        <taxon>Pseudomonadati</taxon>
        <taxon>Bacteroidota</taxon>
        <taxon>Sphingobacteriia</taxon>
        <taxon>Sphingobacteriales</taxon>
        <taxon>Sphingobacteriaceae</taxon>
        <taxon>Sphingobacterium</taxon>
    </lineage>
</organism>
<dbReference type="PANTHER" id="PTHR30040">
    <property type="entry name" value="THIAMINE BIOSYNTHESIS LIPOPROTEIN APBE"/>
    <property type="match status" value="1"/>
</dbReference>
<evidence type="ECO:0000256" key="9">
    <source>
        <dbReference type="ARBA" id="ARBA00048540"/>
    </source>
</evidence>
<dbReference type="GO" id="GO:0016740">
    <property type="term" value="F:transferase activity"/>
    <property type="evidence" value="ECO:0007669"/>
    <property type="project" value="UniProtKB-UniRule"/>
</dbReference>
<comment type="cofactor">
    <cofactor evidence="11">
        <name>Mg(2+)</name>
        <dbReference type="ChEBI" id="CHEBI:18420"/>
    </cofactor>
    <cofactor evidence="11">
        <name>Mn(2+)</name>
        <dbReference type="ChEBI" id="CHEBI:29035"/>
    </cofactor>
    <text evidence="11">Magnesium. Can also use manganese.</text>
</comment>
<protein>
    <recommendedName>
        <fullName evidence="2 10">FAD:protein FMN transferase</fullName>
        <ecNumber evidence="1 10">2.7.1.180</ecNumber>
    </recommendedName>
    <alternativeName>
        <fullName evidence="8 10">Flavin transferase</fullName>
    </alternativeName>
</protein>
<dbReference type="Proteomes" id="UP000322362">
    <property type="component" value="Unassembled WGS sequence"/>
</dbReference>
<feature type="binding site" evidence="11">
    <location>
        <position position="285"/>
    </location>
    <ligand>
        <name>Mg(2+)</name>
        <dbReference type="ChEBI" id="CHEBI:18420"/>
    </ligand>
</feature>
<dbReference type="Pfam" id="PF02424">
    <property type="entry name" value="ApbE"/>
    <property type="match status" value="1"/>
</dbReference>
<evidence type="ECO:0000256" key="5">
    <source>
        <dbReference type="ARBA" id="ARBA00022723"/>
    </source>
</evidence>
<dbReference type="InterPro" id="IPR024932">
    <property type="entry name" value="ApbE"/>
</dbReference>
<evidence type="ECO:0000256" key="8">
    <source>
        <dbReference type="ARBA" id="ARBA00031306"/>
    </source>
</evidence>
<dbReference type="GO" id="GO:0046872">
    <property type="term" value="F:metal ion binding"/>
    <property type="evidence" value="ECO:0007669"/>
    <property type="project" value="UniProtKB-UniRule"/>
</dbReference>
<evidence type="ECO:0000256" key="6">
    <source>
        <dbReference type="ARBA" id="ARBA00022827"/>
    </source>
</evidence>
<sequence>MRSLFTISFILLSLTYGFSQQIFKSQTTQMGSVFEFVLVENDSIQAQQYFQLVKDEIERIENLISEWRPHTQISQINQNAGIRPVQVDREVFELTHRAIHYSQLTDGAFDISIAALDKIWLFDGSMEQLPADDVIRSSVQHVGYQHIILDNVNSTIFLKKKGMKIGFGSIGKGYAADKGKELLQSLGVVGGIVNASGDLAVWGTQPDRKPWKIGIRNPFKGYKMIKVLKLRDGAVTTSGSNEKFAEIGDKRYSHIINPKTGWPSTGLTSVTVSGSSAEFANFLSTSIMVLGKRKGKKLLKEFPDYKAIIVKDR</sequence>
<evidence type="ECO:0000256" key="7">
    <source>
        <dbReference type="ARBA" id="ARBA00022842"/>
    </source>
</evidence>
<evidence type="ECO:0000313" key="12">
    <source>
        <dbReference type="EMBL" id="TYR37792.1"/>
    </source>
</evidence>
<keyword evidence="5 10" id="KW-0479">Metal-binding</keyword>
<comment type="caution">
    <text evidence="12">The sequence shown here is derived from an EMBL/GenBank/DDBJ whole genome shotgun (WGS) entry which is preliminary data.</text>
</comment>
<comment type="catalytic activity">
    <reaction evidence="9 10">
        <text>L-threonyl-[protein] + FAD = FMN-L-threonyl-[protein] + AMP + H(+)</text>
        <dbReference type="Rhea" id="RHEA:36847"/>
        <dbReference type="Rhea" id="RHEA-COMP:11060"/>
        <dbReference type="Rhea" id="RHEA-COMP:11061"/>
        <dbReference type="ChEBI" id="CHEBI:15378"/>
        <dbReference type="ChEBI" id="CHEBI:30013"/>
        <dbReference type="ChEBI" id="CHEBI:57692"/>
        <dbReference type="ChEBI" id="CHEBI:74257"/>
        <dbReference type="ChEBI" id="CHEBI:456215"/>
        <dbReference type="EC" id="2.7.1.180"/>
    </reaction>
</comment>
<dbReference type="PIRSF" id="PIRSF006268">
    <property type="entry name" value="ApbE"/>
    <property type="match status" value="1"/>
</dbReference>
<keyword evidence="7 10" id="KW-0460">Magnesium</keyword>
<keyword evidence="4 10" id="KW-0808">Transferase</keyword>
<comment type="similarity">
    <text evidence="10">Belongs to the ApbE family.</text>
</comment>
<reference evidence="12 13" key="1">
    <citation type="submission" date="2019-08" db="EMBL/GenBank/DDBJ databases">
        <title>Phlebobacter frassis gen. nov. sp. nov., a new member of family Sphingobacteriaceae isolated from sand fly rearing media.</title>
        <authorList>
            <person name="Kakumanu M.L."/>
            <person name="Marayati B.F."/>
            <person name="Wada-Katsumata A."/>
            <person name="Wasserberg G."/>
            <person name="Schal C."/>
            <person name="Apperson C.S."/>
            <person name="Ponnusamy L."/>
        </authorList>
    </citation>
    <scope>NUCLEOTIDE SEQUENCE [LARGE SCALE GENOMIC DNA]</scope>
    <source>
        <strain evidence="12 13">SSI9</strain>
    </source>
</reference>
<dbReference type="EC" id="2.7.1.180" evidence="1 10"/>
<name>A0A5D4HBT7_9SPHI</name>
<dbReference type="SUPFAM" id="SSF143631">
    <property type="entry name" value="ApbE-like"/>
    <property type="match status" value="1"/>
</dbReference>
<evidence type="ECO:0000256" key="1">
    <source>
        <dbReference type="ARBA" id="ARBA00011955"/>
    </source>
</evidence>
<evidence type="ECO:0000256" key="2">
    <source>
        <dbReference type="ARBA" id="ARBA00016337"/>
    </source>
</evidence>
<evidence type="ECO:0000256" key="4">
    <source>
        <dbReference type="ARBA" id="ARBA00022679"/>
    </source>
</evidence>
<keyword evidence="13" id="KW-1185">Reference proteome</keyword>
<gene>
    <name evidence="12" type="ORF">FXV77_00430</name>
</gene>
<evidence type="ECO:0000256" key="10">
    <source>
        <dbReference type="PIRNR" id="PIRNR006268"/>
    </source>
</evidence>
<evidence type="ECO:0000256" key="3">
    <source>
        <dbReference type="ARBA" id="ARBA00022630"/>
    </source>
</evidence>
<evidence type="ECO:0000313" key="13">
    <source>
        <dbReference type="Proteomes" id="UP000322362"/>
    </source>
</evidence>
<dbReference type="EMBL" id="VTAV01000001">
    <property type="protein sequence ID" value="TYR37792.1"/>
    <property type="molecule type" value="Genomic_DNA"/>
</dbReference>